<feature type="domain" description="4Fe-4S ferredoxin-type" evidence="12">
    <location>
        <begin position="18"/>
        <end position="47"/>
    </location>
</feature>
<evidence type="ECO:0000259" key="12">
    <source>
        <dbReference type="PROSITE" id="PS51379"/>
    </source>
</evidence>
<dbReference type="Pfam" id="PF13484">
    <property type="entry name" value="Fer4_16"/>
    <property type="match status" value="1"/>
</dbReference>
<dbReference type="InterPro" id="IPR017896">
    <property type="entry name" value="4Fe4S_Fe-S-bd"/>
</dbReference>
<keyword evidence="6" id="KW-0677">Repeat</keyword>
<dbReference type="PROSITE" id="PS00198">
    <property type="entry name" value="4FE4S_FER_1"/>
    <property type="match status" value="2"/>
</dbReference>
<evidence type="ECO:0000313" key="13">
    <source>
        <dbReference type="EMBL" id="QJQ01161.1"/>
    </source>
</evidence>
<accession>A0A6M3ZS16</accession>
<gene>
    <name evidence="13" type="primary">fdxB</name>
    <name evidence="13" type="ORF">C798_13230</name>
</gene>
<dbReference type="PROSITE" id="PS51379">
    <property type="entry name" value="4FE4S_FER_2"/>
    <property type="match status" value="2"/>
</dbReference>
<evidence type="ECO:0000256" key="8">
    <source>
        <dbReference type="ARBA" id="ARBA00023004"/>
    </source>
</evidence>
<dbReference type="InterPro" id="IPR017900">
    <property type="entry name" value="4Fe4S_Fe_S_CS"/>
</dbReference>
<dbReference type="Gene3D" id="3.30.70.20">
    <property type="match status" value="1"/>
</dbReference>
<keyword evidence="7" id="KW-0249">Electron transport</keyword>
<keyword evidence="3" id="KW-0813">Transport</keyword>
<proteinExistence type="predicted"/>
<evidence type="ECO:0000313" key="14">
    <source>
        <dbReference type="Proteomes" id="UP000501648"/>
    </source>
</evidence>
<dbReference type="PANTHER" id="PTHR43687">
    <property type="entry name" value="ADENYLYLSULFATE REDUCTASE, BETA SUBUNIT"/>
    <property type="match status" value="1"/>
</dbReference>
<dbReference type="NCBIfam" id="TIGR02936">
    <property type="entry name" value="fdxN_nitrog"/>
    <property type="match status" value="1"/>
</dbReference>
<evidence type="ECO:0000256" key="1">
    <source>
        <dbReference type="ARBA" id="ARBA00001966"/>
    </source>
</evidence>
<evidence type="ECO:0000256" key="6">
    <source>
        <dbReference type="ARBA" id="ARBA00022737"/>
    </source>
</evidence>
<reference evidence="13 14" key="1">
    <citation type="journal article" date="2012" name="J. Bacteriol.">
        <title>Genome sequence of the pathogenic Herbaspirillum seropedicae strain Os34, isolated from rice roots.</title>
        <authorList>
            <person name="Ye W."/>
            <person name="Ye S."/>
            <person name="Liu J."/>
            <person name="Chang S."/>
            <person name="Chen M."/>
            <person name="Zhu B."/>
            <person name="Guo L."/>
            <person name="An Q."/>
        </authorList>
    </citation>
    <scope>NUCLEOTIDE SEQUENCE [LARGE SCALE GENOMIC DNA]</scope>
    <source>
        <strain evidence="13 14">Os34</strain>
    </source>
</reference>
<dbReference type="AlphaFoldDB" id="A0A6M3ZS16"/>
<dbReference type="GeneID" id="29391264"/>
<evidence type="ECO:0000256" key="9">
    <source>
        <dbReference type="ARBA" id="ARBA00023014"/>
    </source>
</evidence>
<keyword evidence="5" id="KW-0479">Metal-binding</keyword>
<comment type="cofactor">
    <cofactor evidence="1">
        <name>[4Fe-4S] cluster</name>
        <dbReference type="ChEBI" id="CHEBI:49883"/>
    </cofactor>
</comment>
<evidence type="ECO:0000256" key="11">
    <source>
        <dbReference type="ARBA" id="ARBA00030616"/>
    </source>
</evidence>
<dbReference type="RefSeq" id="WP_006463098.1">
    <property type="nucleotide sequence ID" value="NZ_CP008956.1"/>
</dbReference>
<dbReference type="SUPFAM" id="SSF46548">
    <property type="entry name" value="alpha-helical ferredoxin"/>
    <property type="match status" value="1"/>
</dbReference>
<evidence type="ECO:0000256" key="7">
    <source>
        <dbReference type="ARBA" id="ARBA00022982"/>
    </source>
</evidence>
<protein>
    <recommendedName>
        <fullName evidence="11">Ferredoxin III</fullName>
    </recommendedName>
</protein>
<dbReference type="Proteomes" id="UP000501648">
    <property type="component" value="Chromosome"/>
</dbReference>
<dbReference type="InterPro" id="IPR050572">
    <property type="entry name" value="Fe-S_Ferredoxin"/>
</dbReference>
<dbReference type="GO" id="GO:0046872">
    <property type="term" value="F:metal ion binding"/>
    <property type="evidence" value="ECO:0007669"/>
    <property type="project" value="UniProtKB-KW"/>
</dbReference>
<evidence type="ECO:0000256" key="5">
    <source>
        <dbReference type="ARBA" id="ARBA00022723"/>
    </source>
</evidence>
<name>A0A6M3ZS16_9BURK</name>
<evidence type="ECO:0000256" key="3">
    <source>
        <dbReference type="ARBA" id="ARBA00022448"/>
    </source>
</evidence>
<feature type="domain" description="4Fe-4S ferredoxin-type" evidence="12">
    <location>
        <begin position="69"/>
        <end position="99"/>
    </location>
</feature>
<keyword evidence="10" id="KW-0535">Nitrogen fixation</keyword>
<dbReference type="GO" id="GO:0051539">
    <property type="term" value="F:4 iron, 4 sulfur cluster binding"/>
    <property type="evidence" value="ECO:0007669"/>
    <property type="project" value="UniProtKB-KW"/>
</dbReference>
<keyword evidence="9" id="KW-0411">Iron-sulfur</keyword>
<dbReference type="EMBL" id="CP008956">
    <property type="protein sequence ID" value="QJQ01161.1"/>
    <property type="molecule type" value="Genomic_DNA"/>
</dbReference>
<keyword evidence="8" id="KW-0408">Iron</keyword>
<evidence type="ECO:0000256" key="2">
    <source>
        <dbReference type="ARBA" id="ARBA00003532"/>
    </source>
</evidence>
<dbReference type="InterPro" id="IPR014283">
    <property type="entry name" value="FdIII_4_nif"/>
</dbReference>
<evidence type="ECO:0000256" key="4">
    <source>
        <dbReference type="ARBA" id="ARBA00022485"/>
    </source>
</evidence>
<comment type="function">
    <text evidence="2">Ferredoxins are iron-sulfur proteins that transfer electrons in a wide variety of metabolic reactions.</text>
</comment>
<sequence length="101" mass="11135">MTTFTVKLPGGADWTPQFVGQINEDKCIGCGRCFKVCGRDVLALVGINDEGQRIAVDPDDDEDEEYERKIMTIANRDNCIGCEACSRICPKKCYTHGSAQV</sequence>
<organism evidence="13 14">
    <name type="scientific">Herbaspirillum rubrisubalbicans Os34</name>
    <dbReference type="NCBI Taxonomy" id="1235827"/>
    <lineage>
        <taxon>Bacteria</taxon>
        <taxon>Pseudomonadati</taxon>
        <taxon>Pseudomonadota</taxon>
        <taxon>Betaproteobacteria</taxon>
        <taxon>Burkholderiales</taxon>
        <taxon>Oxalobacteraceae</taxon>
        <taxon>Herbaspirillum</taxon>
    </lineage>
</organism>
<evidence type="ECO:0000256" key="10">
    <source>
        <dbReference type="ARBA" id="ARBA00023231"/>
    </source>
</evidence>
<keyword evidence="4" id="KW-0004">4Fe-4S</keyword>
<dbReference type="PANTHER" id="PTHR43687:SF1">
    <property type="entry name" value="FERREDOXIN III"/>
    <property type="match status" value="1"/>
</dbReference>